<gene>
    <name evidence="8" type="ORF">Dfulv_00435</name>
</gene>
<dbReference type="PROSITE" id="PS51935">
    <property type="entry name" value="NLPC_P60"/>
    <property type="match status" value="1"/>
</dbReference>
<evidence type="ECO:0000256" key="6">
    <source>
        <dbReference type="SAM" id="SignalP"/>
    </source>
</evidence>
<keyword evidence="4" id="KW-0788">Thiol protease</keyword>
<protein>
    <submittedName>
        <fullName evidence="8">NlpC/P60 family protein</fullName>
    </submittedName>
</protein>
<keyword evidence="3" id="KW-0378">Hydrolase</keyword>
<proteinExistence type="inferred from homology"/>
<evidence type="ECO:0000256" key="3">
    <source>
        <dbReference type="ARBA" id="ARBA00022801"/>
    </source>
</evidence>
<evidence type="ECO:0000313" key="8">
    <source>
        <dbReference type="EMBL" id="UWP82824.1"/>
    </source>
</evidence>
<evidence type="ECO:0000256" key="4">
    <source>
        <dbReference type="ARBA" id="ARBA00022807"/>
    </source>
</evidence>
<dbReference type="Gene3D" id="3.90.1720.10">
    <property type="entry name" value="endopeptidase domain like (from Nostoc punctiforme)"/>
    <property type="match status" value="1"/>
</dbReference>
<evidence type="ECO:0000256" key="1">
    <source>
        <dbReference type="ARBA" id="ARBA00007074"/>
    </source>
</evidence>
<dbReference type="Pfam" id="PF00877">
    <property type="entry name" value="NLPC_P60"/>
    <property type="match status" value="1"/>
</dbReference>
<feature type="chain" id="PRO_5046958490" evidence="6">
    <location>
        <begin position="38"/>
        <end position="331"/>
    </location>
</feature>
<feature type="signal peptide" evidence="6">
    <location>
        <begin position="1"/>
        <end position="37"/>
    </location>
</feature>
<evidence type="ECO:0000259" key="7">
    <source>
        <dbReference type="PROSITE" id="PS51935"/>
    </source>
</evidence>
<dbReference type="PANTHER" id="PTHR47359">
    <property type="entry name" value="PEPTIDOGLYCAN DL-ENDOPEPTIDASE CWLO"/>
    <property type="match status" value="1"/>
</dbReference>
<evidence type="ECO:0000256" key="2">
    <source>
        <dbReference type="ARBA" id="ARBA00022670"/>
    </source>
</evidence>
<dbReference type="InterPro" id="IPR051794">
    <property type="entry name" value="PG_Endopeptidase_C40"/>
</dbReference>
<feature type="coiled-coil region" evidence="5">
    <location>
        <begin position="160"/>
        <end position="194"/>
    </location>
</feature>
<reference evidence="8" key="1">
    <citation type="submission" date="2021-04" db="EMBL/GenBank/DDBJ databases">
        <authorList>
            <person name="Hartkoorn R.C."/>
            <person name="Beaudoing E."/>
            <person name="Hot D."/>
        </authorList>
    </citation>
    <scope>NUCLEOTIDE SEQUENCE</scope>
    <source>
        <strain evidence="8">NRRL B-16292</strain>
    </source>
</reference>
<dbReference type="SUPFAM" id="SSF54001">
    <property type="entry name" value="Cysteine proteinases"/>
    <property type="match status" value="1"/>
</dbReference>
<organism evidence="8 9">
    <name type="scientific">Dactylosporangium fulvum</name>
    <dbReference type="NCBI Taxonomy" id="53359"/>
    <lineage>
        <taxon>Bacteria</taxon>
        <taxon>Bacillati</taxon>
        <taxon>Actinomycetota</taxon>
        <taxon>Actinomycetes</taxon>
        <taxon>Micromonosporales</taxon>
        <taxon>Micromonosporaceae</taxon>
        <taxon>Dactylosporangium</taxon>
    </lineage>
</organism>
<dbReference type="InterPro" id="IPR000064">
    <property type="entry name" value="NLP_P60_dom"/>
</dbReference>
<keyword evidence="9" id="KW-1185">Reference proteome</keyword>
<feature type="domain" description="NlpC/P60" evidence="7">
    <location>
        <begin position="216"/>
        <end position="331"/>
    </location>
</feature>
<name>A0ABY5W067_9ACTN</name>
<dbReference type="Proteomes" id="UP001059617">
    <property type="component" value="Chromosome"/>
</dbReference>
<comment type="similarity">
    <text evidence="1">Belongs to the peptidase C40 family.</text>
</comment>
<dbReference type="Gene3D" id="6.10.250.3150">
    <property type="match status" value="1"/>
</dbReference>
<evidence type="ECO:0000256" key="5">
    <source>
        <dbReference type="SAM" id="Coils"/>
    </source>
</evidence>
<accession>A0ABY5W067</accession>
<dbReference type="PANTHER" id="PTHR47359:SF3">
    <property type="entry name" value="NLP_P60 DOMAIN-CONTAINING PROTEIN-RELATED"/>
    <property type="match status" value="1"/>
</dbReference>
<keyword evidence="5" id="KW-0175">Coiled coil</keyword>
<sequence length="331" mass="36566">MDTHLRWTKRPHRLVRVLVAALGGLSLAFGVTGYAHAEPTPAELEAQIDKKWNEVEPIIEQHNHLKAELNNNKAKQKQLQNQILPLQLQVDNALTRVSAFSVMQFKAGRASSFNALLTTGSPDTFAEQLMMLNMLAKDEQARIKDVLAAKKAYDEQKKPLDELIAQQVEQEAAMAQKEQQINAEIKTLNEMRVRAYGSGNGTGVLKPVACPVEYTGGPGAKAAQTACNQIGKPYVWAAEGPGSFDCSGLTLYAWKAAGYTLRHYTKWQYQDTKRVSRADLKPGDLVFYYSDLHHIGMYVGGGWIVHAPTSGDKVRMKKIDDGPISGYGRVA</sequence>
<dbReference type="EMBL" id="CP073720">
    <property type="protein sequence ID" value="UWP82824.1"/>
    <property type="molecule type" value="Genomic_DNA"/>
</dbReference>
<dbReference type="InterPro" id="IPR038765">
    <property type="entry name" value="Papain-like_cys_pep_sf"/>
</dbReference>
<dbReference type="RefSeq" id="WP_259860598.1">
    <property type="nucleotide sequence ID" value="NZ_BAAAST010000082.1"/>
</dbReference>
<keyword evidence="6" id="KW-0732">Signal</keyword>
<evidence type="ECO:0000313" key="9">
    <source>
        <dbReference type="Proteomes" id="UP001059617"/>
    </source>
</evidence>
<reference evidence="8" key="2">
    <citation type="submission" date="2022-09" db="EMBL/GenBank/DDBJ databases">
        <title>Biosynthetic gene clusters of Dactylosporangioum fulvum.</title>
        <authorList>
            <person name="Caradec T."/>
        </authorList>
    </citation>
    <scope>NUCLEOTIDE SEQUENCE</scope>
    <source>
        <strain evidence="8">NRRL B-16292</strain>
    </source>
</reference>
<keyword evidence="2" id="KW-0645">Protease</keyword>